<feature type="domain" description="Cytochrome c" evidence="9">
    <location>
        <begin position="41"/>
        <end position="114"/>
    </location>
</feature>
<proteinExistence type="predicted"/>
<keyword evidence="8" id="KW-0732">Signal</keyword>
<dbReference type="RefSeq" id="WP_205188492.1">
    <property type="nucleotide sequence ID" value="NZ_JAFBFC010000007.1"/>
</dbReference>
<dbReference type="Proteomes" id="UP000809829">
    <property type="component" value="Unassembled WGS sequence"/>
</dbReference>
<dbReference type="PROSITE" id="PS51007">
    <property type="entry name" value="CYTC"/>
    <property type="match status" value="1"/>
</dbReference>
<comment type="caution">
    <text evidence="10">The sequence shown here is derived from an EMBL/GenBank/DDBJ whole genome shotgun (WGS) entry which is preliminary data.</text>
</comment>
<name>A0ABS2QZU9_9BACI</name>
<evidence type="ECO:0000259" key="9">
    <source>
        <dbReference type="PROSITE" id="PS51007"/>
    </source>
</evidence>
<evidence type="ECO:0000256" key="5">
    <source>
        <dbReference type="ARBA" id="ARBA00023004"/>
    </source>
</evidence>
<evidence type="ECO:0000256" key="2">
    <source>
        <dbReference type="ARBA" id="ARBA00022617"/>
    </source>
</evidence>
<evidence type="ECO:0000256" key="7">
    <source>
        <dbReference type="SAM" id="MobiDB-lite"/>
    </source>
</evidence>
<feature type="signal peptide" evidence="8">
    <location>
        <begin position="1"/>
        <end position="17"/>
    </location>
</feature>
<organism evidence="10 11">
    <name type="scientific">Priestia iocasae</name>
    <dbReference type="NCBI Taxonomy" id="2291674"/>
    <lineage>
        <taxon>Bacteria</taxon>
        <taxon>Bacillati</taxon>
        <taxon>Bacillota</taxon>
        <taxon>Bacilli</taxon>
        <taxon>Bacillales</taxon>
        <taxon>Bacillaceae</taxon>
        <taxon>Priestia</taxon>
    </lineage>
</organism>
<evidence type="ECO:0000313" key="10">
    <source>
        <dbReference type="EMBL" id="MBM7704487.1"/>
    </source>
</evidence>
<protein>
    <submittedName>
        <fullName evidence="10">Cytochrome c551</fullName>
    </submittedName>
</protein>
<keyword evidence="11" id="KW-1185">Reference proteome</keyword>
<dbReference type="InterPro" id="IPR036909">
    <property type="entry name" value="Cyt_c-like_dom_sf"/>
</dbReference>
<keyword evidence="2 6" id="KW-0349">Heme</keyword>
<reference evidence="10 11" key="1">
    <citation type="submission" date="2021-01" db="EMBL/GenBank/DDBJ databases">
        <title>Genomic Encyclopedia of Type Strains, Phase IV (KMG-IV): sequencing the most valuable type-strain genomes for metagenomic binning, comparative biology and taxonomic classification.</title>
        <authorList>
            <person name="Goeker M."/>
        </authorList>
    </citation>
    <scope>NUCLEOTIDE SEQUENCE [LARGE SCALE GENOMIC DNA]</scope>
    <source>
        <strain evidence="10 11">DSM 104297</strain>
    </source>
</reference>
<evidence type="ECO:0000256" key="1">
    <source>
        <dbReference type="ARBA" id="ARBA00022448"/>
    </source>
</evidence>
<dbReference type="PANTHER" id="PTHR37823">
    <property type="entry name" value="CYTOCHROME C-553-LIKE"/>
    <property type="match status" value="1"/>
</dbReference>
<feature type="chain" id="PRO_5045283991" evidence="8">
    <location>
        <begin position="18"/>
        <end position="114"/>
    </location>
</feature>
<dbReference type="InterPro" id="IPR009056">
    <property type="entry name" value="Cyt_c-like_dom"/>
</dbReference>
<sequence>MKKRLLALFMGTSLALAACGGGEDTAKEPAENDAAPAGETSDGGEGEQLFQQSCASCHGNNLEGGVGPNLTKVGNKYSEDEIENIILNGQGSMPKGLLKGEDATKVAEWLATQK</sequence>
<gene>
    <name evidence="10" type="ORF">JOC83_003344</name>
</gene>
<evidence type="ECO:0000256" key="8">
    <source>
        <dbReference type="SAM" id="SignalP"/>
    </source>
</evidence>
<dbReference type="InterPro" id="IPR051811">
    <property type="entry name" value="Cytochrome_c550/c551-like"/>
</dbReference>
<dbReference type="PANTHER" id="PTHR37823:SF3">
    <property type="entry name" value="CYTOCHROME C-551"/>
    <property type="match status" value="1"/>
</dbReference>
<dbReference type="PIRSF" id="PIRSF000025">
    <property type="entry name" value="Cytc_Bsub_c550"/>
    <property type="match status" value="1"/>
</dbReference>
<feature type="region of interest" description="Disordered" evidence="7">
    <location>
        <begin position="20"/>
        <end position="47"/>
    </location>
</feature>
<keyword evidence="4" id="KW-0249">Electron transport</keyword>
<keyword evidence="5 6" id="KW-0408">Iron</keyword>
<dbReference type="PROSITE" id="PS51257">
    <property type="entry name" value="PROKAR_LIPOPROTEIN"/>
    <property type="match status" value="1"/>
</dbReference>
<dbReference type="EMBL" id="JAFBFC010000007">
    <property type="protein sequence ID" value="MBM7704487.1"/>
    <property type="molecule type" value="Genomic_DNA"/>
</dbReference>
<dbReference type="NCBIfam" id="NF045774">
    <property type="entry name" value="cytochro_C551"/>
    <property type="match status" value="1"/>
</dbReference>
<keyword evidence="1" id="KW-0813">Transport</keyword>
<evidence type="ECO:0000256" key="4">
    <source>
        <dbReference type="ARBA" id="ARBA00022982"/>
    </source>
</evidence>
<dbReference type="SUPFAM" id="SSF46626">
    <property type="entry name" value="Cytochrome c"/>
    <property type="match status" value="1"/>
</dbReference>
<dbReference type="Pfam" id="PF13442">
    <property type="entry name" value="Cytochrome_CBB3"/>
    <property type="match status" value="1"/>
</dbReference>
<dbReference type="InterPro" id="IPR054782">
    <property type="entry name" value="Cytochro_C551"/>
</dbReference>
<evidence type="ECO:0000313" key="11">
    <source>
        <dbReference type="Proteomes" id="UP000809829"/>
    </source>
</evidence>
<dbReference type="InterPro" id="IPR012218">
    <property type="entry name" value="Cyt_c_BACSU-c550-type"/>
</dbReference>
<keyword evidence="3 6" id="KW-0479">Metal-binding</keyword>
<accession>A0ABS2QZU9</accession>
<evidence type="ECO:0000256" key="3">
    <source>
        <dbReference type="ARBA" id="ARBA00022723"/>
    </source>
</evidence>
<dbReference type="Gene3D" id="1.10.760.10">
    <property type="entry name" value="Cytochrome c-like domain"/>
    <property type="match status" value="1"/>
</dbReference>
<evidence type="ECO:0000256" key="6">
    <source>
        <dbReference type="PROSITE-ProRule" id="PRU00433"/>
    </source>
</evidence>